<dbReference type="Pfam" id="PF01339">
    <property type="entry name" value="CheB_methylest"/>
    <property type="match status" value="1"/>
</dbReference>
<dbReference type="GO" id="GO:0008984">
    <property type="term" value="F:protein-glutamate methylesterase activity"/>
    <property type="evidence" value="ECO:0007669"/>
    <property type="project" value="UniProtKB-UniRule"/>
</dbReference>
<comment type="catalytic activity">
    <reaction evidence="5">
        <text>L-glutaminyl-[protein] + H2O = L-glutamyl-[protein] + NH4(+)</text>
        <dbReference type="Rhea" id="RHEA:16441"/>
        <dbReference type="Rhea" id="RHEA-COMP:10207"/>
        <dbReference type="Rhea" id="RHEA-COMP:10208"/>
        <dbReference type="ChEBI" id="CHEBI:15377"/>
        <dbReference type="ChEBI" id="CHEBI:28938"/>
        <dbReference type="ChEBI" id="CHEBI:29973"/>
        <dbReference type="ChEBI" id="CHEBI:30011"/>
        <dbReference type="EC" id="3.5.1.44"/>
    </reaction>
</comment>
<comment type="catalytic activity">
    <reaction evidence="4 5">
        <text>[protein]-L-glutamate 5-O-methyl ester + H2O = L-glutamyl-[protein] + methanol + H(+)</text>
        <dbReference type="Rhea" id="RHEA:23236"/>
        <dbReference type="Rhea" id="RHEA-COMP:10208"/>
        <dbReference type="Rhea" id="RHEA-COMP:10311"/>
        <dbReference type="ChEBI" id="CHEBI:15377"/>
        <dbReference type="ChEBI" id="CHEBI:15378"/>
        <dbReference type="ChEBI" id="CHEBI:17790"/>
        <dbReference type="ChEBI" id="CHEBI:29973"/>
        <dbReference type="ChEBI" id="CHEBI:82795"/>
        <dbReference type="EC" id="3.1.1.61"/>
    </reaction>
</comment>
<dbReference type="CDD" id="cd17541">
    <property type="entry name" value="REC_CheB-like"/>
    <property type="match status" value="1"/>
</dbReference>
<dbReference type="Gene3D" id="3.40.50.2300">
    <property type="match status" value="1"/>
</dbReference>
<dbReference type="HAMAP" id="MF_00099">
    <property type="entry name" value="CheB_chemtxs"/>
    <property type="match status" value="1"/>
</dbReference>
<sequence>MSGKKIRALIVDDSAAMRQLLSHILSSDPEIEIVGTAADPFIAREKIIQLTPDVITLDVEMPRMDGLTFLEKLMRGRPTPVVMVSSLTQAGCDITMRALELGAIDFFAKPTFDTLNGVSEGADIIIEKVKAAARARILPRTAPAKPQATAALSGAAAYQLTNRIIAIGASTGGTEAIREVLTQLPANSPGIVMVLHMPPGFTTSYAKRLDSLCNIRVKEAENGDRVLPGHALLAPGSFHMSLVKSGAEYSVRVAEGPPVNRHRPSVDVLFDSCAALAGRNATAAILTGMGDDGARGLRRMRDSGAYTVAQDEATCVVFGMPKEAIAQGAAHEVLPLQCIAERLLTHK</sequence>
<dbReference type="SMART" id="SM00448">
    <property type="entry name" value="REC"/>
    <property type="match status" value="1"/>
</dbReference>
<dbReference type="NCBIfam" id="NF009206">
    <property type="entry name" value="PRK12555.1"/>
    <property type="match status" value="1"/>
</dbReference>
<dbReference type="PROSITE" id="PS50110">
    <property type="entry name" value="RESPONSE_REGULATORY"/>
    <property type="match status" value="1"/>
</dbReference>
<evidence type="ECO:0000256" key="1">
    <source>
        <dbReference type="ARBA" id="ARBA00022490"/>
    </source>
</evidence>
<dbReference type="RefSeq" id="WP_119325097.1">
    <property type="nucleotide sequence ID" value="NZ_AP025739.1"/>
</dbReference>
<dbReference type="InterPro" id="IPR008248">
    <property type="entry name" value="CheB-like"/>
</dbReference>
<evidence type="ECO:0000313" key="7">
    <source>
        <dbReference type="Proteomes" id="UP000287394"/>
    </source>
</evidence>
<dbReference type="PROSITE" id="PS50122">
    <property type="entry name" value="CHEB"/>
    <property type="match status" value="1"/>
</dbReference>
<comment type="function">
    <text evidence="5">Involved in chemotaxis. Part of a chemotaxis signal transduction system that modulates chemotaxis in response to various stimuli. Catalyzes the demethylation of specific methylglutamate residues introduced into the chemoreceptors (methyl-accepting chemotaxis proteins or MCP) by CheR. Also mediates the irreversible deamidation of specific glutamine residues to glutamic acid.</text>
</comment>
<evidence type="ECO:0000256" key="5">
    <source>
        <dbReference type="HAMAP-Rule" id="MF_00099"/>
    </source>
</evidence>
<dbReference type="GO" id="GO:0000156">
    <property type="term" value="F:phosphorelay response regulator activity"/>
    <property type="evidence" value="ECO:0007669"/>
    <property type="project" value="InterPro"/>
</dbReference>
<dbReference type="InterPro" id="IPR035909">
    <property type="entry name" value="CheB_C"/>
</dbReference>
<feature type="modified residue" description="4-aspartylphosphate" evidence="5">
    <location>
        <position position="58"/>
    </location>
</feature>
<dbReference type="Proteomes" id="UP000287394">
    <property type="component" value="Chromosome"/>
</dbReference>
<dbReference type="GO" id="GO:0050568">
    <property type="term" value="F:protein-glutamine glutaminase activity"/>
    <property type="evidence" value="ECO:0007669"/>
    <property type="project" value="UniProtKB-UniRule"/>
</dbReference>
<dbReference type="PIRSF" id="PIRSF000876">
    <property type="entry name" value="RR_chemtxs_CheB"/>
    <property type="match status" value="1"/>
</dbReference>
<proteinExistence type="inferred from homology"/>
<dbReference type="Pfam" id="PF00072">
    <property type="entry name" value="Response_reg"/>
    <property type="match status" value="1"/>
</dbReference>
<dbReference type="EMBL" id="AP025739">
    <property type="protein sequence ID" value="BDI30593.1"/>
    <property type="molecule type" value="Genomic_DNA"/>
</dbReference>
<dbReference type="InterPro" id="IPR000673">
    <property type="entry name" value="Sig_transdc_resp-reg_Me-estase"/>
</dbReference>
<comment type="similarity">
    <text evidence="5">Belongs to the CheB family.</text>
</comment>
<dbReference type="EC" id="3.5.1.44" evidence="5"/>
<dbReference type="InterPro" id="IPR011006">
    <property type="entry name" value="CheY-like_superfamily"/>
</dbReference>
<organism evidence="6 7">
    <name type="scientific">Capsulimonas corticalis</name>
    <dbReference type="NCBI Taxonomy" id="2219043"/>
    <lineage>
        <taxon>Bacteria</taxon>
        <taxon>Bacillati</taxon>
        <taxon>Armatimonadota</taxon>
        <taxon>Armatimonadia</taxon>
        <taxon>Capsulimonadales</taxon>
        <taxon>Capsulimonadaceae</taxon>
        <taxon>Capsulimonas</taxon>
    </lineage>
</organism>
<feature type="active site" evidence="5">
    <location>
        <position position="292"/>
    </location>
</feature>
<comment type="PTM">
    <text evidence="5">Phosphorylated by CheA. Phosphorylation of the N-terminal regulatory domain activates the methylesterase activity.</text>
</comment>
<dbReference type="CDD" id="cd16432">
    <property type="entry name" value="CheB_Rec"/>
    <property type="match status" value="1"/>
</dbReference>
<keyword evidence="7" id="KW-1185">Reference proteome</keyword>
<dbReference type="PANTHER" id="PTHR42872:SF6">
    <property type="entry name" value="PROTEIN-GLUTAMATE METHYLESTERASE_PROTEIN-GLUTAMINE GLUTAMINASE"/>
    <property type="match status" value="1"/>
</dbReference>
<keyword evidence="2 5" id="KW-0145">Chemotaxis</keyword>
<evidence type="ECO:0000256" key="4">
    <source>
        <dbReference type="ARBA" id="ARBA00048267"/>
    </source>
</evidence>
<comment type="domain">
    <text evidence="5">Contains a C-terminal catalytic domain, and an N-terminal region which modulates catalytic activity.</text>
</comment>
<evidence type="ECO:0000256" key="2">
    <source>
        <dbReference type="ARBA" id="ARBA00022500"/>
    </source>
</evidence>
<dbReference type="SUPFAM" id="SSF52738">
    <property type="entry name" value="Methylesterase CheB, C-terminal domain"/>
    <property type="match status" value="1"/>
</dbReference>
<keyword evidence="1 5" id="KW-0963">Cytoplasm</keyword>
<dbReference type="KEGG" id="ccot:CCAX7_26440"/>
<feature type="active site" evidence="5">
    <location>
        <position position="196"/>
    </location>
</feature>
<dbReference type="EC" id="3.1.1.61" evidence="5"/>
<dbReference type="Gene3D" id="3.40.50.180">
    <property type="entry name" value="Methylesterase CheB, C-terminal domain"/>
    <property type="match status" value="1"/>
</dbReference>
<dbReference type="InterPro" id="IPR001789">
    <property type="entry name" value="Sig_transdc_resp-reg_receiver"/>
</dbReference>
<comment type="subcellular location">
    <subcellularLocation>
        <location evidence="5">Cytoplasm</location>
    </subcellularLocation>
</comment>
<feature type="active site" evidence="5">
    <location>
        <position position="170"/>
    </location>
</feature>
<dbReference type="GO" id="GO:0006935">
    <property type="term" value="P:chemotaxis"/>
    <property type="evidence" value="ECO:0007669"/>
    <property type="project" value="UniProtKB-UniRule"/>
</dbReference>
<name>A0A402D6L8_9BACT</name>
<reference evidence="6 7" key="1">
    <citation type="journal article" date="2019" name="Int. J. Syst. Evol. Microbiol.">
        <title>Capsulimonas corticalis gen. nov., sp. nov., an aerobic capsulated bacterium, of a novel bacterial order, Capsulimonadales ord. nov., of the class Armatimonadia of the phylum Armatimonadetes.</title>
        <authorList>
            <person name="Li J."/>
            <person name="Kudo C."/>
            <person name="Tonouchi A."/>
        </authorList>
    </citation>
    <scope>NUCLEOTIDE SEQUENCE [LARGE SCALE GENOMIC DNA]</scope>
    <source>
        <strain evidence="6 7">AX-7</strain>
    </source>
</reference>
<dbReference type="NCBIfam" id="NF001965">
    <property type="entry name" value="PRK00742.1"/>
    <property type="match status" value="1"/>
</dbReference>
<keyword evidence="3 5" id="KW-0378">Hydrolase</keyword>
<keyword evidence="5" id="KW-0597">Phosphoprotein</keyword>
<dbReference type="SUPFAM" id="SSF52172">
    <property type="entry name" value="CheY-like"/>
    <property type="match status" value="1"/>
</dbReference>
<dbReference type="OrthoDB" id="9793421at2"/>
<evidence type="ECO:0000313" key="6">
    <source>
        <dbReference type="EMBL" id="BDI30593.1"/>
    </source>
</evidence>
<protein>
    <recommendedName>
        <fullName evidence="5">Protein-glutamate methylesterase/protein-glutamine glutaminase</fullName>
        <ecNumber evidence="5">3.1.1.61</ecNumber>
        <ecNumber evidence="5">3.5.1.44</ecNumber>
    </recommendedName>
</protein>
<accession>A0A402D6L8</accession>
<dbReference type="PANTHER" id="PTHR42872">
    <property type="entry name" value="PROTEIN-GLUTAMATE METHYLESTERASE/PROTEIN-GLUTAMINE GLUTAMINASE"/>
    <property type="match status" value="1"/>
</dbReference>
<gene>
    <name evidence="6" type="primary">cheB1</name>
    <name evidence="5" type="synonym">cheB</name>
    <name evidence="6" type="ORF">CCAX7_26440</name>
</gene>
<evidence type="ECO:0000256" key="3">
    <source>
        <dbReference type="ARBA" id="ARBA00022801"/>
    </source>
</evidence>
<dbReference type="AlphaFoldDB" id="A0A402D6L8"/>
<dbReference type="GO" id="GO:0005737">
    <property type="term" value="C:cytoplasm"/>
    <property type="evidence" value="ECO:0007669"/>
    <property type="project" value="UniProtKB-SubCell"/>
</dbReference>